<evidence type="ECO:0000256" key="1">
    <source>
        <dbReference type="SAM" id="Phobius"/>
    </source>
</evidence>
<dbReference type="InParanoid" id="F0ZXV0"/>
<dbReference type="RefSeq" id="XP_003292244.1">
    <property type="nucleotide sequence ID" value="XM_003292196.1"/>
</dbReference>
<gene>
    <name evidence="2" type="ORF">DICPUDRAFT_40221</name>
</gene>
<evidence type="ECO:0000313" key="3">
    <source>
        <dbReference type="Proteomes" id="UP000001064"/>
    </source>
</evidence>
<keyword evidence="1" id="KW-0812">Transmembrane</keyword>
<dbReference type="EMBL" id="GL871267">
    <property type="protein sequence ID" value="EGC31241.1"/>
    <property type="molecule type" value="Genomic_DNA"/>
</dbReference>
<proteinExistence type="predicted"/>
<dbReference type="AlphaFoldDB" id="F0ZXV0"/>
<name>F0ZXV0_DICPU</name>
<keyword evidence="3" id="KW-1185">Reference proteome</keyword>
<dbReference type="Proteomes" id="UP000001064">
    <property type="component" value="Unassembled WGS sequence"/>
</dbReference>
<feature type="transmembrane region" description="Helical" evidence="1">
    <location>
        <begin position="72"/>
        <end position="94"/>
    </location>
</feature>
<dbReference type="OrthoDB" id="15675at2759"/>
<accession>F0ZXV0</accession>
<feature type="transmembrane region" description="Helical" evidence="1">
    <location>
        <begin position="42"/>
        <end position="66"/>
    </location>
</feature>
<dbReference type="FunCoup" id="F0ZXV0">
    <property type="interactions" value="140"/>
</dbReference>
<keyword evidence="1" id="KW-1133">Transmembrane helix</keyword>
<keyword evidence="1" id="KW-0472">Membrane</keyword>
<dbReference type="OMA" id="GMDIFFL"/>
<dbReference type="KEGG" id="dpp:DICPUDRAFT_40221"/>
<dbReference type="VEuPathDB" id="AmoebaDB:DICPUDRAFT_40221"/>
<organism evidence="2 3">
    <name type="scientific">Dictyostelium purpureum</name>
    <name type="common">Slime mold</name>
    <dbReference type="NCBI Taxonomy" id="5786"/>
    <lineage>
        <taxon>Eukaryota</taxon>
        <taxon>Amoebozoa</taxon>
        <taxon>Evosea</taxon>
        <taxon>Eumycetozoa</taxon>
        <taxon>Dictyostelia</taxon>
        <taxon>Dictyosteliales</taxon>
        <taxon>Dictyosteliaceae</taxon>
        <taxon>Dictyostelium</taxon>
    </lineage>
</organism>
<evidence type="ECO:0000313" key="2">
    <source>
        <dbReference type="EMBL" id="EGC31241.1"/>
    </source>
</evidence>
<sequence>MANNELEMVDEQKWEERINKVKQGYKRNRVVLWIKSKSPFPWINVFSFLVNIPMLVALIILTGVRWRKECSFIGTFCIIYIFIFLGNIAYSWYFHKTMKLKKPRHFVNIVSDCGFSSFFLYTGVSVVIFIICEYLRKGTEYTECYKNNRDIYVLLRGAAGMDIFFLVGFFIINFLNIILSCYRLPDLDSRTKAKKAKKQLNTY</sequence>
<dbReference type="GeneID" id="10505987"/>
<protein>
    <submittedName>
        <fullName evidence="2">Uncharacterized protein</fullName>
    </submittedName>
</protein>
<feature type="transmembrane region" description="Helical" evidence="1">
    <location>
        <begin position="106"/>
        <end position="131"/>
    </location>
</feature>
<reference evidence="3" key="1">
    <citation type="journal article" date="2011" name="Genome Biol.">
        <title>Comparative genomics of the social amoebae Dictyostelium discoideum and Dictyostelium purpureum.</title>
        <authorList>
            <consortium name="US DOE Joint Genome Institute (JGI-PGF)"/>
            <person name="Sucgang R."/>
            <person name="Kuo A."/>
            <person name="Tian X."/>
            <person name="Salerno W."/>
            <person name="Parikh A."/>
            <person name="Feasley C.L."/>
            <person name="Dalin E."/>
            <person name="Tu H."/>
            <person name="Huang E."/>
            <person name="Barry K."/>
            <person name="Lindquist E."/>
            <person name="Shapiro H."/>
            <person name="Bruce D."/>
            <person name="Schmutz J."/>
            <person name="Salamov A."/>
            <person name="Fey P."/>
            <person name="Gaudet P."/>
            <person name="Anjard C."/>
            <person name="Babu M.M."/>
            <person name="Basu S."/>
            <person name="Bushmanova Y."/>
            <person name="van der Wel H."/>
            <person name="Katoh-Kurasawa M."/>
            <person name="Dinh C."/>
            <person name="Coutinho P.M."/>
            <person name="Saito T."/>
            <person name="Elias M."/>
            <person name="Schaap P."/>
            <person name="Kay R.R."/>
            <person name="Henrissat B."/>
            <person name="Eichinger L."/>
            <person name="Rivero F."/>
            <person name="Putnam N.H."/>
            <person name="West C.M."/>
            <person name="Loomis W.F."/>
            <person name="Chisholm R.L."/>
            <person name="Shaulsky G."/>
            <person name="Strassmann J.E."/>
            <person name="Queller D.C."/>
            <person name="Kuspa A."/>
            <person name="Grigoriev I.V."/>
        </authorList>
    </citation>
    <scope>NUCLEOTIDE SEQUENCE [LARGE SCALE GENOMIC DNA]</scope>
    <source>
        <strain evidence="3">QSDP1</strain>
    </source>
</reference>
<dbReference type="eggNOG" id="ENOG502RBIU">
    <property type="taxonomic scope" value="Eukaryota"/>
</dbReference>
<feature type="transmembrane region" description="Helical" evidence="1">
    <location>
        <begin position="163"/>
        <end position="185"/>
    </location>
</feature>